<dbReference type="EMBL" id="CAJPIZ010000714">
    <property type="protein sequence ID" value="CAG2102110.1"/>
    <property type="molecule type" value="Genomic_DNA"/>
</dbReference>
<accession>A0A7R9KEY9</accession>
<reference evidence="1" key="1">
    <citation type="submission" date="2020-11" db="EMBL/GenBank/DDBJ databases">
        <authorList>
            <person name="Tran Van P."/>
        </authorList>
    </citation>
    <scope>NUCLEOTIDE SEQUENCE</scope>
</reference>
<evidence type="ECO:0000313" key="2">
    <source>
        <dbReference type="Proteomes" id="UP000759131"/>
    </source>
</evidence>
<sequence length="276" mass="32144">MFNRLCEPDFTIDSAFVDKYSDLGSDVITLFSNTTVHQLTIDSNETIQYKRSIPLNEWSKGTVMCGRDSHVWSIWSHNKTINKHRILPKQHSRIIVLEQLVILPIVLKRSILFLQKDILIEDDYYIKGVNFYYNHTMYLIPILRRNNNNNLPIDEIEGYLNETTADFAFNDYFYLFAGNRVCRVNNKTLQFADNCLTQTIAQWMGCKDMPLNLNKNNISKTQVIVRRRHKTSHRKTYTLITKSTEKLSKTQSTSTSVDENRPTDLKSISTYKAIDG</sequence>
<proteinExistence type="predicted"/>
<organism evidence="1">
    <name type="scientific">Medioppia subpectinata</name>
    <dbReference type="NCBI Taxonomy" id="1979941"/>
    <lineage>
        <taxon>Eukaryota</taxon>
        <taxon>Metazoa</taxon>
        <taxon>Ecdysozoa</taxon>
        <taxon>Arthropoda</taxon>
        <taxon>Chelicerata</taxon>
        <taxon>Arachnida</taxon>
        <taxon>Acari</taxon>
        <taxon>Acariformes</taxon>
        <taxon>Sarcoptiformes</taxon>
        <taxon>Oribatida</taxon>
        <taxon>Brachypylina</taxon>
        <taxon>Oppioidea</taxon>
        <taxon>Oppiidae</taxon>
        <taxon>Medioppia</taxon>
    </lineage>
</organism>
<dbReference type="AlphaFoldDB" id="A0A7R9KEY9"/>
<dbReference type="SUPFAM" id="SSF50923">
    <property type="entry name" value="Hemopexin-like domain"/>
    <property type="match status" value="1"/>
</dbReference>
<protein>
    <submittedName>
        <fullName evidence="1">Uncharacterized protein</fullName>
    </submittedName>
</protein>
<evidence type="ECO:0000313" key="1">
    <source>
        <dbReference type="EMBL" id="CAD7621680.1"/>
    </source>
</evidence>
<dbReference type="EMBL" id="OC855289">
    <property type="protein sequence ID" value="CAD7621680.1"/>
    <property type="molecule type" value="Genomic_DNA"/>
</dbReference>
<gene>
    <name evidence="1" type="ORF">OSB1V03_LOCUS2151</name>
</gene>
<name>A0A7R9KEY9_9ACAR</name>
<keyword evidence="2" id="KW-1185">Reference proteome</keyword>
<dbReference type="Proteomes" id="UP000759131">
    <property type="component" value="Unassembled WGS sequence"/>
</dbReference>
<dbReference type="InterPro" id="IPR036375">
    <property type="entry name" value="Hemopexin-like_dom_sf"/>
</dbReference>